<dbReference type="PANTHER" id="PTHR30086">
    <property type="entry name" value="ARGININE EXPORTER PROTEIN ARGO"/>
    <property type="match status" value="1"/>
</dbReference>
<keyword evidence="8" id="KW-1185">Reference proteome</keyword>
<evidence type="ECO:0000256" key="5">
    <source>
        <dbReference type="ARBA" id="ARBA00023136"/>
    </source>
</evidence>
<evidence type="ECO:0000256" key="4">
    <source>
        <dbReference type="ARBA" id="ARBA00022989"/>
    </source>
</evidence>
<feature type="transmembrane region" description="Helical" evidence="6">
    <location>
        <begin position="68"/>
        <end position="89"/>
    </location>
</feature>
<evidence type="ECO:0000256" key="3">
    <source>
        <dbReference type="ARBA" id="ARBA00022692"/>
    </source>
</evidence>
<organism evidence="7 8">
    <name type="scientific">Flavonifractor hominis</name>
    <dbReference type="NCBI Taxonomy" id="3133178"/>
    <lineage>
        <taxon>Bacteria</taxon>
        <taxon>Bacillati</taxon>
        <taxon>Bacillota</taxon>
        <taxon>Clostridia</taxon>
        <taxon>Eubacteriales</taxon>
        <taxon>Oscillospiraceae</taxon>
        <taxon>Flavonifractor</taxon>
    </lineage>
</organism>
<comment type="subcellular location">
    <subcellularLocation>
        <location evidence="1">Cell membrane</location>
        <topology evidence="1">Multi-pass membrane protein</topology>
    </subcellularLocation>
</comment>
<keyword evidence="4 6" id="KW-1133">Transmembrane helix</keyword>
<dbReference type="Pfam" id="PF01810">
    <property type="entry name" value="LysE"/>
    <property type="match status" value="1"/>
</dbReference>
<reference evidence="7 8" key="1">
    <citation type="submission" date="2024-03" db="EMBL/GenBank/DDBJ databases">
        <title>Human intestinal bacterial collection.</title>
        <authorList>
            <person name="Pauvert C."/>
            <person name="Hitch T.C.A."/>
            <person name="Clavel T."/>
        </authorList>
    </citation>
    <scope>NUCLEOTIDE SEQUENCE [LARGE SCALE GENOMIC DNA]</scope>
    <source>
        <strain evidence="7 8">CLA-AP-H34</strain>
    </source>
</reference>
<evidence type="ECO:0000256" key="2">
    <source>
        <dbReference type="ARBA" id="ARBA00022475"/>
    </source>
</evidence>
<proteinExistence type="predicted"/>
<dbReference type="Proteomes" id="UP001440599">
    <property type="component" value="Unassembled WGS sequence"/>
</dbReference>
<evidence type="ECO:0000313" key="7">
    <source>
        <dbReference type="EMBL" id="MEQ2457521.1"/>
    </source>
</evidence>
<evidence type="ECO:0000256" key="1">
    <source>
        <dbReference type="ARBA" id="ARBA00004651"/>
    </source>
</evidence>
<gene>
    <name evidence="7" type="ORF">WMO45_13455</name>
</gene>
<dbReference type="RefSeq" id="WP_349141399.1">
    <property type="nucleotide sequence ID" value="NZ_JBBMFT010000018.1"/>
</dbReference>
<comment type="caution">
    <text evidence="7">The sequence shown here is derived from an EMBL/GenBank/DDBJ whole genome shotgun (WGS) entry which is preliminary data.</text>
</comment>
<keyword evidence="3 6" id="KW-0812">Transmembrane</keyword>
<feature type="transmembrane region" description="Helical" evidence="6">
    <location>
        <begin position="145"/>
        <end position="166"/>
    </location>
</feature>
<accession>A0ABV1EV80</accession>
<protein>
    <submittedName>
        <fullName evidence="7">LysE family transporter</fullName>
    </submittedName>
</protein>
<dbReference type="EMBL" id="JBBMFT010000018">
    <property type="protein sequence ID" value="MEQ2457521.1"/>
    <property type="molecule type" value="Genomic_DNA"/>
</dbReference>
<keyword evidence="5 6" id="KW-0472">Membrane</keyword>
<feature type="transmembrane region" description="Helical" evidence="6">
    <location>
        <begin position="38"/>
        <end position="62"/>
    </location>
</feature>
<name>A0ABV1EV80_9FIRM</name>
<sequence length="203" mass="22028">MPPYLQGLGIGLAYVAPIGMQNLFVINSALTQPRHRALVTALIVICFDISLALACFFGIGALLQQFPWLQLVLLLVGGLIVIWIGIGLLRDKPTMDREVDVSIPLPKLAAKAFVVTWCNPQALIDGTMLFGGFHAGNPGAVSTQLILGSSTASFVWFLGITVLISFFSARFNDKILRVINIVCGLVILFYGAKLLVQFFHLVV</sequence>
<evidence type="ECO:0000313" key="8">
    <source>
        <dbReference type="Proteomes" id="UP001440599"/>
    </source>
</evidence>
<keyword evidence="2" id="KW-1003">Cell membrane</keyword>
<dbReference type="InterPro" id="IPR001123">
    <property type="entry name" value="LeuE-type"/>
</dbReference>
<feature type="transmembrane region" description="Helical" evidence="6">
    <location>
        <begin position="110"/>
        <end position="133"/>
    </location>
</feature>
<feature type="transmembrane region" description="Helical" evidence="6">
    <location>
        <begin position="6"/>
        <end position="26"/>
    </location>
</feature>
<evidence type="ECO:0000256" key="6">
    <source>
        <dbReference type="SAM" id="Phobius"/>
    </source>
</evidence>
<feature type="transmembrane region" description="Helical" evidence="6">
    <location>
        <begin position="178"/>
        <end position="199"/>
    </location>
</feature>
<dbReference type="PANTHER" id="PTHR30086:SF20">
    <property type="entry name" value="ARGININE EXPORTER PROTEIN ARGO-RELATED"/>
    <property type="match status" value="1"/>
</dbReference>